<keyword evidence="4" id="KW-0812">Transmembrane</keyword>
<dbReference type="InterPro" id="IPR036942">
    <property type="entry name" value="Beta-barrel_TonB_sf"/>
</dbReference>
<keyword evidence="12" id="KW-0675">Receptor</keyword>
<keyword evidence="13" id="KW-1185">Reference proteome</keyword>
<dbReference type="GO" id="GO:0044718">
    <property type="term" value="P:siderophore transmembrane transport"/>
    <property type="evidence" value="ECO:0007669"/>
    <property type="project" value="TreeGrafter"/>
</dbReference>
<dbReference type="Proteomes" id="UP000500961">
    <property type="component" value="Chromosome"/>
</dbReference>
<evidence type="ECO:0000256" key="3">
    <source>
        <dbReference type="ARBA" id="ARBA00022452"/>
    </source>
</evidence>
<gene>
    <name evidence="12" type="ORF">FHG85_09230</name>
</gene>
<evidence type="ECO:0000313" key="12">
    <source>
        <dbReference type="EMBL" id="QKG80439.1"/>
    </source>
</evidence>
<dbReference type="Gene3D" id="2.40.170.20">
    <property type="entry name" value="TonB-dependent receptor, beta-barrel domain"/>
    <property type="match status" value="1"/>
</dbReference>
<dbReference type="Gene3D" id="2.170.130.10">
    <property type="entry name" value="TonB-dependent receptor, plug domain"/>
    <property type="match status" value="1"/>
</dbReference>
<dbReference type="Pfam" id="PF00593">
    <property type="entry name" value="TonB_dep_Rec_b-barrel"/>
    <property type="match status" value="1"/>
</dbReference>
<dbReference type="RefSeq" id="WP_173075160.1">
    <property type="nucleotide sequence ID" value="NZ_CP041345.1"/>
</dbReference>
<dbReference type="AlphaFoldDB" id="A0A7D4BKT2"/>
<evidence type="ECO:0000256" key="9">
    <source>
        <dbReference type="SAM" id="SignalP"/>
    </source>
</evidence>
<keyword evidence="3" id="KW-1134">Transmembrane beta strand</keyword>
<evidence type="ECO:0000256" key="5">
    <source>
        <dbReference type="ARBA" id="ARBA00023077"/>
    </source>
</evidence>
<dbReference type="Pfam" id="PF07715">
    <property type="entry name" value="Plug"/>
    <property type="match status" value="1"/>
</dbReference>
<dbReference type="InterPro" id="IPR012910">
    <property type="entry name" value="Plug_dom"/>
</dbReference>
<dbReference type="KEGG" id="ttz:FHG85_09230"/>
<feature type="domain" description="TonB-dependent receptor-like beta-barrel" evidence="10">
    <location>
        <begin position="329"/>
        <end position="748"/>
    </location>
</feature>
<comment type="subcellular location">
    <subcellularLocation>
        <location evidence="1">Cell outer membrane</location>
        <topology evidence="1">Multi-pass membrane protein</topology>
    </subcellularLocation>
</comment>
<dbReference type="InterPro" id="IPR000531">
    <property type="entry name" value="Beta-barrel_TonB"/>
</dbReference>
<keyword evidence="2" id="KW-0813">Transport</keyword>
<dbReference type="GO" id="GO:0009279">
    <property type="term" value="C:cell outer membrane"/>
    <property type="evidence" value="ECO:0007669"/>
    <property type="project" value="UniProtKB-SubCell"/>
</dbReference>
<evidence type="ECO:0000313" key="13">
    <source>
        <dbReference type="Proteomes" id="UP000500961"/>
    </source>
</evidence>
<protein>
    <submittedName>
        <fullName evidence="12">TonB-dependent receptor</fullName>
    </submittedName>
</protein>
<evidence type="ECO:0000256" key="6">
    <source>
        <dbReference type="ARBA" id="ARBA00023136"/>
    </source>
</evidence>
<evidence type="ECO:0000256" key="4">
    <source>
        <dbReference type="ARBA" id="ARBA00022692"/>
    </source>
</evidence>
<evidence type="ECO:0000256" key="8">
    <source>
        <dbReference type="RuleBase" id="RU003357"/>
    </source>
</evidence>
<accession>A0A7D4BKT2</accession>
<feature type="domain" description="TonB-dependent receptor plug" evidence="11">
    <location>
        <begin position="124"/>
        <end position="226"/>
    </location>
</feature>
<evidence type="ECO:0000256" key="2">
    <source>
        <dbReference type="ARBA" id="ARBA00022448"/>
    </source>
</evidence>
<dbReference type="Gene3D" id="2.60.40.1120">
    <property type="entry name" value="Carboxypeptidase-like, regulatory domain"/>
    <property type="match status" value="1"/>
</dbReference>
<feature type="signal peptide" evidence="9">
    <location>
        <begin position="1"/>
        <end position="20"/>
    </location>
</feature>
<dbReference type="PANTHER" id="PTHR30069:SF57">
    <property type="entry name" value="TONB-DEPENDENT RECEPTOR"/>
    <property type="match status" value="1"/>
</dbReference>
<feature type="chain" id="PRO_5029691516" evidence="9">
    <location>
        <begin position="21"/>
        <end position="802"/>
    </location>
</feature>
<keyword evidence="5 8" id="KW-0798">TonB box</keyword>
<dbReference type="SUPFAM" id="SSF49464">
    <property type="entry name" value="Carboxypeptidase regulatory domain-like"/>
    <property type="match status" value="1"/>
</dbReference>
<dbReference type="PANTHER" id="PTHR30069">
    <property type="entry name" value="TONB-DEPENDENT OUTER MEMBRANE RECEPTOR"/>
    <property type="match status" value="1"/>
</dbReference>
<evidence type="ECO:0000256" key="1">
    <source>
        <dbReference type="ARBA" id="ARBA00004571"/>
    </source>
</evidence>
<proteinExistence type="inferred from homology"/>
<evidence type="ECO:0000256" key="7">
    <source>
        <dbReference type="ARBA" id="ARBA00023237"/>
    </source>
</evidence>
<evidence type="ECO:0000259" key="11">
    <source>
        <dbReference type="Pfam" id="PF07715"/>
    </source>
</evidence>
<keyword evidence="6 8" id="KW-0472">Membrane</keyword>
<reference evidence="12 13" key="1">
    <citation type="submission" date="2019-07" db="EMBL/GenBank/DDBJ databases">
        <title>Thalassofilum flectens gen. nov., sp. nov., a novel moderate thermophilic anaerobe from a shallow sea hot spring in Kunashir Island (Russia), representing a new family in the order Bacteroidales, and proposal of Thalassofilacea fam. nov.</title>
        <authorList>
            <person name="Kochetkova T.V."/>
            <person name="Podosokorskaya O.A."/>
            <person name="Novikov A."/>
            <person name="Elcheninov A.G."/>
            <person name="Toshchakov S.V."/>
            <person name="Kublanov I.V."/>
        </authorList>
    </citation>
    <scope>NUCLEOTIDE SEQUENCE [LARGE SCALE GENOMIC DNA]</scope>
    <source>
        <strain evidence="12 13">38-H</strain>
    </source>
</reference>
<dbReference type="InterPro" id="IPR008969">
    <property type="entry name" value="CarboxyPept-like_regulatory"/>
</dbReference>
<dbReference type="EMBL" id="CP041345">
    <property type="protein sequence ID" value="QKG80439.1"/>
    <property type="molecule type" value="Genomic_DNA"/>
</dbReference>
<comment type="similarity">
    <text evidence="8">Belongs to the TonB-dependent receptor family.</text>
</comment>
<dbReference type="InterPro" id="IPR037066">
    <property type="entry name" value="Plug_dom_sf"/>
</dbReference>
<dbReference type="GO" id="GO:0015344">
    <property type="term" value="F:siderophore uptake transmembrane transporter activity"/>
    <property type="evidence" value="ECO:0007669"/>
    <property type="project" value="TreeGrafter"/>
</dbReference>
<keyword evidence="7" id="KW-0998">Cell outer membrane</keyword>
<name>A0A7D4BKT2_9BACT</name>
<dbReference type="InterPro" id="IPR039426">
    <property type="entry name" value="TonB-dep_rcpt-like"/>
</dbReference>
<evidence type="ECO:0000259" key="10">
    <source>
        <dbReference type="Pfam" id="PF00593"/>
    </source>
</evidence>
<dbReference type="SUPFAM" id="SSF56935">
    <property type="entry name" value="Porins"/>
    <property type="match status" value="1"/>
</dbReference>
<dbReference type="Pfam" id="PF13715">
    <property type="entry name" value="CarbopepD_reg_2"/>
    <property type="match status" value="1"/>
</dbReference>
<keyword evidence="9" id="KW-0732">Signal</keyword>
<organism evidence="12 13">
    <name type="scientific">Tenuifilum thalassicum</name>
    <dbReference type="NCBI Taxonomy" id="2590900"/>
    <lineage>
        <taxon>Bacteria</taxon>
        <taxon>Pseudomonadati</taxon>
        <taxon>Bacteroidota</taxon>
        <taxon>Bacteroidia</taxon>
        <taxon>Bacteroidales</taxon>
        <taxon>Tenuifilaceae</taxon>
        <taxon>Tenuifilum</taxon>
    </lineage>
</organism>
<sequence length="802" mass="90157">MNRKILILLIAILSIPASIAAQDKGLVKGRVFDSKTNEPIPFATVVVFGTTIGTTSDFDGNFVIAGLEPGWVELQVSFIGYKPYVTPAVMVTRSKNVFLEIPLEEVALDIEGVVVTASAFRRSEEAPLSLRRIGIAEIERNPGGNRDISRVIQSLPGVAPSLAYRNDVIVRGGGPNENRFYLDGVEIPNLNHFATQGASGGPVGIINVDFVREVNFYSGAFPSSAGNALSSILDFRLIDGNSERLKVKAAVGASDLALTLDGPLTKNTTMIFSARRSYLQFLFSALGLPFLPTYNDFQFKTKTRIDSKNEITVLGLGAIDDFELNLGLKNPDEYQSYILGYLPVNTQWNYTLGVVYKHYADNGYHTFVVSRNMLNNRQYKFTNNDENLPKLLDYTSWEAENKLRYEHDFKWNDFNVNYGAGLEYARYFNSTFRAKFVGDTYLPDTYETNMDLFKWSMFGQLNRTFLKYLTLSFGIRADANSYSNTISNLLDQISPRFSASYALKPNFFLNANVGRYFQLPPYTALGFADTNGNLVNKENGITYIKSDHLMAGFEWQPNETSQLTVEGFLKFYDKYPVSINDSVSISSKSADYGTFGDEPLVSTGQGRSYGLELLYRNKKLLGFNALFSYTLVRSETSLMDNNLQPTDSWIPTSWDNRHLVTITATRSFKKGWDFGFKWRLVGGPPYTPYDLATSSLINVWDVQRQPLFDYSRFNSKRLSAFHQLDVRIDKSYFFDKWMLNIYVDVQNVYNFQGDRPPLYTTAADANGAALVDPNDPTRYQLKRIEGSGGGTVLPTIGVIVEF</sequence>